<dbReference type="EMBL" id="JAWLUM010000004">
    <property type="protein sequence ID" value="MDV7136574.1"/>
    <property type="molecule type" value="Genomic_DNA"/>
</dbReference>
<keyword evidence="2" id="KW-0472">Membrane</keyword>
<feature type="region of interest" description="Disordered" evidence="1">
    <location>
        <begin position="462"/>
        <end position="512"/>
    </location>
</feature>
<evidence type="ECO:0000313" key="4">
    <source>
        <dbReference type="Proteomes" id="UP001185792"/>
    </source>
</evidence>
<protein>
    <submittedName>
        <fullName evidence="3">DUF4389 domain-containing protein</fullName>
    </submittedName>
</protein>
<keyword evidence="4" id="KW-1185">Reference proteome</keyword>
<feature type="transmembrane region" description="Helical" evidence="2">
    <location>
        <begin position="271"/>
        <end position="301"/>
    </location>
</feature>
<dbReference type="Pfam" id="PF14333">
    <property type="entry name" value="DUF4389"/>
    <property type="match status" value="2"/>
</dbReference>
<feature type="transmembrane region" description="Helical" evidence="2">
    <location>
        <begin position="192"/>
        <end position="220"/>
    </location>
</feature>
<accession>A0ABU4F127</accession>
<evidence type="ECO:0000256" key="2">
    <source>
        <dbReference type="SAM" id="Phobius"/>
    </source>
</evidence>
<name>A0ABU4F127_WILMA</name>
<keyword evidence="2" id="KW-0812">Transmembrane</keyword>
<keyword evidence="2" id="KW-1133">Transmembrane helix</keyword>
<evidence type="ECO:0000313" key="3">
    <source>
        <dbReference type="EMBL" id="MDV7136574.1"/>
    </source>
</evidence>
<sequence length="512" mass="55627">MRTSRVVMLILGCFSALLGVALLCAGAFLSWGYFIQRDGGEITLPQERYETASSALVSNDIDIFDSANRPDALGFDSLGRITLKATASSPGSPVFIGIGPTDEVNQYLRNVAHTRIDEVTYDPFRVKYDEVPGDRTATPPAQEQLWSGSIAGSGTQELSWDLQDGSWTAVVMNADASPGVAVELQPGVHFDFLGPLAVTVLAIAAVFLLIGIPLIVVGAIGLGRHPQALPTAPAAAAKDTATSTAPSDAYPATLTGERDPSLSRWLWLVKWLLVIPHYIVLLLLGIAFLFTTIAAGLSILFTGRYPRGLFDFNVGVLRWAWRVQFYAYSALGTDRYPPFTLQRTDYPADFSVDYPEKLSRGLVLVKWWLLAIPHYIVLAILAGGWYAGFRIAGDDGVGSAGQPYLFSSLLGLLILIVGIGLLFTGRYPGALFDFIMGINRWAFRVAAYAALMRDEYPPFRMDQGPYEPTSGHQSPGSAHSTPPRPEPSPVGAPARLGEHPSQRPEHRDWFNA</sequence>
<feature type="compositionally biased region" description="Basic and acidic residues" evidence="1">
    <location>
        <begin position="496"/>
        <end position="512"/>
    </location>
</feature>
<gene>
    <name evidence="3" type="ORF">R4198_23010</name>
</gene>
<feature type="transmembrane region" description="Helical" evidence="2">
    <location>
        <begin position="367"/>
        <end position="392"/>
    </location>
</feature>
<organism evidence="3 4">
    <name type="scientific">Williamsia marianensis</name>
    <dbReference type="NCBI Taxonomy" id="85044"/>
    <lineage>
        <taxon>Bacteria</taxon>
        <taxon>Bacillati</taxon>
        <taxon>Actinomycetota</taxon>
        <taxon>Actinomycetes</taxon>
        <taxon>Mycobacteriales</taxon>
        <taxon>Nocardiaceae</taxon>
        <taxon>Williamsia</taxon>
    </lineage>
</organism>
<comment type="caution">
    <text evidence="3">The sequence shown here is derived from an EMBL/GenBank/DDBJ whole genome shotgun (WGS) entry which is preliminary data.</text>
</comment>
<dbReference type="RefSeq" id="WP_317714559.1">
    <property type="nucleotide sequence ID" value="NZ_JAWLUM010000004.1"/>
</dbReference>
<feature type="transmembrane region" description="Helical" evidence="2">
    <location>
        <begin position="404"/>
        <end position="424"/>
    </location>
</feature>
<proteinExistence type="predicted"/>
<dbReference type="InterPro" id="IPR025498">
    <property type="entry name" value="DUF4389"/>
</dbReference>
<dbReference type="Proteomes" id="UP001185792">
    <property type="component" value="Unassembled WGS sequence"/>
</dbReference>
<feature type="compositionally biased region" description="Polar residues" evidence="1">
    <location>
        <begin position="470"/>
        <end position="480"/>
    </location>
</feature>
<evidence type="ECO:0000256" key="1">
    <source>
        <dbReference type="SAM" id="MobiDB-lite"/>
    </source>
</evidence>
<reference evidence="3 4" key="1">
    <citation type="submission" date="2023-10" db="EMBL/GenBank/DDBJ databases">
        <title>Development of a sustainable strategy for remediation of hydrocarbon-contaminated territories based on the waste exchange concept.</title>
        <authorList>
            <person name="Krivoruchko A."/>
        </authorList>
    </citation>
    <scope>NUCLEOTIDE SEQUENCE [LARGE SCALE GENOMIC DNA]</scope>
    <source>
        <strain evidence="3 4">IEGM 1236</strain>
    </source>
</reference>